<evidence type="ECO:0000256" key="3">
    <source>
        <dbReference type="PROSITE-ProRule" id="PRU00023"/>
    </source>
</evidence>
<evidence type="ECO:0000313" key="6">
    <source>
        <dbReference type="EMBL" id="ELA31777.1"/>
    </source>
</evidence>
<dbReference type="EMBL" id="KB020734">
    <property type="protein sequence ID" value="ELA31777.1"/>
    <property type="molecule type" value="Genomic_DNA"/>
</dbReference>
<dbReference type="InterPro" id="IPR002110">
    <property type="entry name" value="Ankyrin_rpt"/>
</dbReference>
<reference evidence="6" key="1">
    <citation type="submission" date="2012-08" db="EMBL/GenBank/DDBJ databases">
        <title>Genome analysis of Colletotrichum orbiculare and Colletotrichum fructicola.</title>
        <authorList>
            <person name="Gan P.H.P."/>
            <person name="Ikeda K."/>
            <person name="Irieda H."/>
            <person name="Narusaka M."/>
            <person name="O'Connell R.J."/>
            <person name="Narusaka Y."/>
            <person name="Takano Y."/>
            <person name="Kubo Y."/>
            <person name="Shirasu K."/>
        </authorList>
    </citation>
    <scope>NUCLEOTIDE SEQUENCE</scope>
    <source>
        <strain evidence="6">Nara gc5</strain>
    </source>
</reference>
<dbReference type="PROSITE" id="PS50297">
    <property type="entry name" value="ANK_REP_REGION"/>
    <property type="match status" value="5"/>
</dbReference>
<keyword evidence="1" id="KW-0677">Repeat</keyword>
<organism evidence="6">
    <name type="scientific">Colletotrichum fructicola (strain Nara gc5)</name>
    <name type="common">Anthracnose fungus</name>
    <name type="synonym">Colletotrichum gloeosporioides (strain Nara gc5)</name>
    <dbReference type="NCBI Taxonomy" id="1213859"/>
    <lineage>
        <taxon>Eukaryota</taxon>
        <taxon>Fungi</taxon>
        <taxon>Dikarya</taxon>
        <taxon>Ascomycota</taxon>
        <taxon>Pezizomycotina</taxon>
        <taxon>Sordariomycetes</taxon>
        <taxon>Hypocreomycetidae</taxon>
        <taxon>Glomerellales</taxon>
        <taxon>Glomerellaceae</taxon>
        <taxon>Colletotrichum</taxon>
        <taxon>Colletotrichum gloeosporioides species complex</taxon>
    </lineage>
</organism>
<evidence type="ECO:0000256" key="4">
    <source>
        <dbReference type="SAM" id="MobiDB-lite"/>
    </source>
</evidence>
<dbReference type="PANTHER" id="PTHR24198:SF165">
    <property type="entry name" value="ANKYRIN REPEAT-CONTAINING PROTEIN-RELATED"/>
    <property type="match status" value="1"/>
</dbReference>
<feature type="compositionally biased region" description="Acidic residues" evidence="4">
    <location>
        <begin position="656"/>
        <end position="668"/>
    </location>
</feature>
<dbReference type="Pfam" id="PF12796">
    <property type="entry name" value="Ank_2"/>
    <property type="match status" value="3"/>
</dbReference>
<dbReference type="Pfam" id="PF00023">
    <property type="entry name" value="Ank"/>
    <property type="match status" value="1"/>
</dbReference>
<feature type="repeat" description="ANK" evidence="3">
    <location>
        <begin position="1124"/>
        <end position="1156"/>
    </location>
</feature>
<dbReference type="Pfam" id="PF24883">
    <property type="entry name" value="NPHP3_N"/>
    <property type="match status" value="1"/>
</dbReference>
<dbReference type="PANTHER" id="PTHR24198">
    <property type="entry name" value="ANKYRIN REPEAT AND PROTEIN KINASE DOMAIN-CONTAINING PROTEIN"/>
    <property type="match status" value="1"/>
</dbReference>
<gene>
    <name evidence="6" type="ORF">CGGC5_8097</name>
</gene>
<feature type="repeat" description="ANK" evidence="3">
    <location>
        <begin position="432"/>
        <end position="465"/>
    </location>
</feature>
<dbReference type="PRINTS" id="PR01415">
    <property type="entry name" value="ANKYRIN"/>
</dbReference>
<accession>L2FZK0</accession>
<feature type="repeat" description="ANK" evidence="3">
    <location>
        <begin position="819"/>
        <end position="853"/>
    </location>
</feature>
<protein>
    <submittedName>
        <fullName evidence="6">Ankyrin repeat domain-containing protein</fullName>
    </submittedName>
</protein>
<dbReference type="HOGENOM" id="CLU_001540_1_0_1"/>
<dbReference type="STRING" id="1213859.L2FZK0"/>
<dbReference type="SUPFAM" id="SSF52540">
    <property type="entry name" value="P-loop containing nucleoside triphosphate hydrolases"/>
    <property type="match status" value="1"/>
</dbReference>
<proteinExistence type="predicted"/>
<feature type="repeat" description="ANK" evidence="3">
    <location>
        <begin position="1036"/>
        <end position="1067"/>
    </location>
</feature>
<dbReference type="PROSITE" id="PS50088">
    <property type="entry name" value="ANK_REPEAT"/>
    <property type="match status" value="9"/>
</dbReference>
<dbReference type="SUPFAM" id="SSF48403">
    <property type="entry name" value="Ankyrin repeat"/>
    <property type="match status" value="3"/>
</dbReference>
<evidence type="ECO:0000256" key="2">
    <source>
        <dbReference type="ARBA" id="ARBA00023043"/>
    </source>
</evidence>
<feature type="repeat" description="ANK" evidence="3">
    <location>
        <begin position="466"/>
        <end position="498"/>
    </location>
</feature>
<name>L2FZK0_COLFN</name>
<dbReference type="Gene3D" id="3.40.50.300">
    <property type="entry name" value="P-loop containing nucleotide triphosphate hydrolases"/>
    <property type="match status" value="1"/>
</dbReference>
<feature type="repeat" description="ANK" evidence="3">
    <location>
        <begin position="608"/>
        <end position="640"/>
    </location>
</feature>
<dbReference type="Gene3D" id="1.25.40.20">
    <property type="entry name" value="Ankyrin repeat-containing domain"/>
    <property type="match status" value="7"/>
</dbReference>
<feature type="repeat" description="ANK" evidence="3">
    <location>
        <begin position="1484"/>
        <end position="1524"/>
    </location>
</feature>
<dbReference type="SMART" id="SM00248">
    <property type="entry name" value="ANK"/>
    <property type="match status" value="16"/>
</dbReference>
<feature type="repeat" description="ANK" evidence="3">
    <location>
        <begin position="499"/>
        <end position="531"/>
    </location>
</feature>
<evidence type="ECO:0000256" key="1">
    <source>
        <dbReference type="ARBA" id="ARBA00022737"/>
    </source>
</evidence>
<keyword evidence="2 3" id="KW-0040">ANK repeat</keyword>
<feature type="repeat" description="ANK" evidence="3">
    <location>
        <begin position="546"/>
        <end position="578"/>
    </location>
</feature>
<feature type="region of interest" description="Disordered" evidence="4">
    <location>
        <begin position="650"/>
        <end position="673"/>
    </location>
</feature>
<dbReference type="InterPro" id="IPR056884">
    <property type="entry name" value="NPHP3-like_N"/>
</dbReference>
<dbReference type="InterPro" id="IPR027417">
    <property type="entry name" value="P-loop_NTPase"/>
</dbReference>
<evidence type="ECO:0000259" key="5">
    <source>
        <dbReference type="Pfam" id="PF24883"/>
    </source>
</evidence>
<sequence length="1638" mass="183048">MSASHSDSDAVMIDRDDISDYNPDQILPEPPEVIENQRAWLQPTKYDLESGEYRKHLSSRVPGTGEWIASNSTYNNWLKGEEQGLLWIKGIPGSGKSVLASKVVRDLSQNQPATPVLYFFFRKIIDANHEPVALLRDWLDQLLLYSPPLQKQIKEHVENKRSLNSMSMEGLWKDLRVALSGLHGKAFCIVDASDEMDRHHWTFIRALGELGTWKPHRVKVLVTSRFMPEMEPLMRGPNHSQIQLQSDLVDVDIATYVRTSLESSDISLEDQKFIREAIPGQAHGIFLYAKLAIDAFLNPGANAKKVLKAFLQDMSAIYSNLLREHSRRSGVPEDVQLFILQWITHATRPLGLLEMADIIKTTHHSLVNQDLKLSKDIYPFVAYAASNWHVHLAKSTREGYPQKEINQALDMFVENPHWLNTWLEIRWDEGISGVTPLHIAARYGLSDWVRHQLTVPGAAADPVDVNGRSPLFWAADCGARDIVKTLIDAGANPDSDENEGLRPLHRAALMNHAGVVKVLFEAGVNPLTLKTKENSGNWCGNASRTRGHTPLMYACHHGHLEAVEAFLPFLHDMKALHRALAWAAESSQDKIVNRILAEPGVDINRKIRGGTPLFRACKSGSAQTALLLLKSGADVTIQCRRDEEFGGCNAPKYDSDSDSESDIEESENASDPRRRRDLTALYIACEGPTRTHRTPLTSDPLAAREVFEAFIECGENVHQRFSDGSTLLHAAKDNPVWMSLLLERSLDPNIADNKGHTPLHNPGNTDSVSQLIENGHANLNAAVPSNGKTPLFFLLDRNATFVALKFLEYGPDCKVVDSEGNGVLHVALGKSNPDARIIKKLIELGADVNLRNKSDMTPMDVMRFSCDYPKEIWDMLLSAGADINAKDKNGCTALFRMVKSRTSDRKDPHRDMKAMIERGATLNTCDAKGRSLNIPPRLDFLISLGLDLYVVDNDGNSLLRELSWHPSNFDNFTSVIPVWKQLLDLGLDPQQSNKKGRTPLHNLSCKARRGSSEPDATYPLDLLISRAGTVDAADEDGITPLHFAVTASEYHTKKLLDAGANPNVATNEDLTPLHLAVRSRQSNIVGLLLGSLYQLAGFEDARRGAWVADDCPLPIPGVNHEDKKGQTPLHYACTSGRPEVVAMLLKAGANVKASGLREACDLFEAEHALWDAPHRRAPEPGNGDATGFKISDLSRPQYTGNSYLLKDTARLGEIIDMLLDRNADLAWPWEGRRWDEKLAGVSTTSLGCGDYTLRCWTAASQKRQLGPSRHQIGHEETPFDKYLVKYRDEVTITALRNYGGIKKWRPNRKLLWSILKRRQYYLVEELFHCGVDFFAENRRLRLTGLEELIRGGFTSLLNRIIQLEAKRRQEEGVYCGGRNTENPRTEIDTSWMRKQESDKSSRPFILEAIHMELPVFDVLCLLVEDFGADINEMSWSTMKFGNDELQTMQGALHMLARGNHWWHVAQALPYLIGRSASLELRNAQGQTPLQIALECGGNIRTGPFHRDAARLLILGGADTNAVDTMGRTCLTYAGSDAEMIRLLIEHGAIVKADVLFAAIDRQDDKMLGALLSSGVDPNTRLERSPMGSFKIDSRGLTVRRWNDDDIPNYEWYPLHHAATKIVHQMQNNSLRSPKTCPP</sequence>
<feature type="domain" description="Nephrocystin 3-like N-terminal" evidence="5">
    <location>
        <begin position="63"/>
        <end position="225"/>
    </location>
</feature>
<dbReference type="InterPro" id="IPR036770">
    <property type="entry name" value="Ankyrin_rpt-contain_sf"/>
</dbReference>